<evidence type="ECO:0000256" key="1">
    <source>
        <dbReference type="SAM" id="MobiDB-lite"/>
    </source>
</evidence>
<dbReference type="AlphaFoldDB" id="A0A381EC11"/>
<feature type="region of interest" description="Disordered" evidence="1">
    <location>
        <begin position="1"/>
        <end position="24"/>
    </location>
</feature>
<evidence type="ECO:0000313" key="3">
    <source>
        <dbReference type="EMBL" id="SUX24564.1"/>
    </source>
</evidence>
<feature type="domain" description="IraD/Gp25-like" evidence="2">
    <location>
        <begin position="33"/>
        <end position="99"/>
    </location>
</feature>
<reference evidence="3 4" key="1">
    <citation type="submission" date="2018-06" db="EMBL/GenBank/DDBJ databases">
        <authorList>
            <consortium name="Pathogen Informatics"/>
            <person name="Doyle S."/>
        </authorList>
    </citation>
    <scope>NUCLEOTIDE SEQUENCE [LARGE SCALE GENOMIC DNA]</scope>
    <source>
        <strain evidence="3 4">NCTC13294</strain>
    </source>
</reference>
<evidence type="ECO:0000259" key="2">
    <source>
        <dbReference type="Pfam" id="PF04965"/>
    </source>
</evidence>
<keyword evidence="4" id="KW-1185">Reference proteome</keyword>
<sequence length="128" mass="14154">MPIEQQADTRPGNGAFAETDMSRDNGRSVADKLAAIRQSLHDIFTTPIGSRIQRREYGSYLFALIDAPMNPANRLRLAAALVDAATRWEPRVTLESAIIEVGMDGKTVLNYRARLLDDAELQAQAILQ</sequence>
<dbReference type="InterPro" id="IPR007048">
    <property type="entry name" value="IraD/Gp25-like"/>
</dbReference>
<name>A0A381EC11_9GAMM</name>
<proteinExistence type="predicted"/>
<protein>
    <submittedName>
        <fullName evidence="3">Gene 25-like lysozyme</fullName>
    </submittedName>
</protein>
<gene>
    <name evidence="3" type="ORF">NCTC13294_01939</name>
</gene>
<dbReference type="RefSeq" id="WP_115612127.1">
    <property type="nucleotide sequence ID" value="NZ_JBHLZC010000003.1"/>
</dbReference>
<dbReference type="SUPFAM" id="SSF160719">
    <property type="entry name" value="gpW/gp25-like"/>
    <property type="match status" value="1"/>
</dbReference>
<organism evidence="3 4">
    <name type="scientific">Cardiobacterium valvarum</name>
    <dbReference type="NCBI Taxonomy" id="194702"/>
    <lineage>
        <taxon>Bacteria</taxon>
        <taxon>Pseudomonadati</taxon>
        <taxon>Pseudomonadota</taxon>
        <taxon>Gammaproteobacteria</taxon>
        <taxon>Cardiobacteriales</taxon>
        <taxon>Cardiobacteriaceae</taxon>
        <taxon>Cardiobacterium</taxon>
    </lineage>
</organism>
<dbReference type="OrthoDB" id="9802846at2"/>
<dbReference type="Pfam" id="PF04965">
    <property type="entry name" value="GPW_gp25"/>
    <property type="match status" value="1"/>
</dbReference>
<dbReference type="Proteomes" id="UP000254572">
    <property type="component" value="Unassembled WGS sequence"/>
</dbReference>
<accession>A0A381EC11</accession>
<dbReference type="Gene3D" id="3.10.450.40">
    <property type="match status" value="1"/>
</dbReference>
<dbReference type="EMBL" id="UFUW01000001">
    <property type="protein sequence ID" value="SUX24564.1"/>
    <property type="molecule type" value="Genomic_DNA"/>
</dbReference>
<evidence type="ECO:0000313" key="4">
    <source>
        <dbReference type="Proteomes" id="UP000254572"/>
    </source>
</evidence>